<name>A0A316V845_9BASI</name>
<dbReference type="AlphaFoldDB" id="A0A316V845"/>
<dbReference type="EMBL" id="KZ819604">
    <property type="protein sequence ID" value="PWN33198.1"/>
    <property type="molecule type" value="Genomic_DNA"/>
</dbReference>
<protein>
    <submittedName>
        <fullName evidence="2">Uncharacterized protein</fullName>
    </submittedName>
</protein>
<accession>A0A316V845</accession>
<feature type="signal peptide" evidence="1">
    <location>
        <begin position="1"/>
        <end position="25"/>
    </location>
</feature>
<keyword evidence="3" id="KW-1185">Reference proteome</keyword>
<feature type="chain" id="PRO_5016318153" evidence="1">
    <location>
        <begin position="26"/>
        <end position="162"/>
    </location>
</feature>
<evidence type="ECO:0000313" key="2">
    <source>
        <dbReference type="EMBL" id="PWN33198.1"/>
    </source>
</evidence>
<dbReference type="Proteomes" id="UP000245771">
    <property type="component" value="Unassembled WGS sequence"/>
</dbReference>
<evidence type="ECO:0000313" key="3">
    <source>
        <dbReference type="Proteomes" id="UP000245771"/>
    </source>
</evidence>
<dbReference type="GeneID" id="37020769"/>
<proteinExistence type="predicted"/>
<dbReference type="InParanoid" id="A0A316V845"/>
<keyword evidence="1" id="KW-0732">Signal</keyword>
<sequence>MQFTTFSAIASVATALATMTSQAKAAPSVLVCPEADRFGIFNVTAPSTVAYGDKLTVNYMRDCKSDEDIYPTSLTFDIGYADQPIPQAFVQVNRPKAVDGHKVGKLLEYTTTLPDFTLSGFYKGDQLTFLGTIQYTQKGPHGGEVDYLYTFEQPFTYDRPSN</sequence>
<organism evidence="2 3">
    <name type="scientific">Meira miltonrushii</name>
    <dbReference type="NCBI Taxonomy" id="1280837"/>
    <lineage>
        <taxon>Eukaryota</taxon>
        <taxon>Fungi</taxon>
        <taxon>Dikarya</taxon>
        <taxon>Basidiomycota</taxon>
        <taxon>Ustilaginomycotina</taxon>
        <taxon>Exobasidiomycetes</taxon>
        <taxon>Exobasidiales</taxon>
        <taxon>Brachybasidiaceae</taxon>
        <taxon>Meira</taxon>
    </lineage>
</organism>
<evidence type="ECO:0000256" key="1">
    <source>
        <dbReference type="SAM" id="SignalP"/>
    </source>
</evidence>
<gene>
    <name evidence="2" type="ORF">FA14DRAFT_161174</name>
</gene>
<reference evidence="2 3" key="1">
    <citation type="journal article" date="2018" name="Mol. Biol. Evol.">
        <title>Broad Genomic Sampling Reveals a Smut Pathogenic Ancestry of the Fungal Clade Ustilaginomycotina.</title>
        <authorList>
            <person name="Kijpornyongpan T."/>
            <person name="Mondo S.J."/>
            <person name="Barry K."/>
            <person name="Sandor L."/>
            <person name="Lee J."/>
            <person name="Lipzen A."/>
            <person name="Pangilinan J."/>
            <person name="LaButti K."/>
            <person name="Hainaut M."/>
            <person name="Henrissat B."/>
            <person name="Grigoriev I.V."/>
            <person name="Spatafora J.W."/>
            <person name="Aime M.C."/>
        </authorList>
    </citation>
    <scope>NUCLEOTIDE SEQUENCE [LARGE SCALE GENOMIC DNA]</scope>
    <source>
        <strain evidence="2 3">MCA 3882</strain>
    </source>
</reference>
<dbReference type="RefSeq" id="XP_025353500.1">
    <property type="nucleotide sequence ID" value="XM_025498988.1"/>
</dbReference>